<name>A0ABT0VWT1_STRGI</name>
<evidence type="ECO:0000313" key="1">
    <source>
        <dbReference type="EMBL" id="MCM2515616.1"/>
    </source>
</evidence>
<proteinExistence type="predicted"/>
<organism evidence="1 2">
    <name type="scientific">Streptomyces griseoincarnatus</name>
    <dbReference type="NCBI Taxonomy" id="29305"/>
    <lineage>
        <taxon>Bacteria</taxon>
        <taxon>Bacillati</taxon>
        <taxon>Actinomycetota</taxon>
        <taxon>Actinomycetes</taxon>
        <taxon>Kitasatosporales</taxon>
        <taxon>Streptomycetaceae</taxon>
        <taxon>Streptomyces</taxon>
        <taxon>Streptomyces griseoincarnatus group</taxon>
    </lineage>
</organism>
<gene>
    <name evidence="1" type="ORF">NC658_20505</name>
</gene>
<keyword evidence="2" id="KW-1185">Reference proteome</keyword>
<evidence type="ECO:0000313" key="2">
    <source>
        <dbReference type="Proteomes" id="UP001523263"/>
    </source>
</evidence>
<dbReference type="InterPro" id="IPR037883">
    <property type="entry name" value="Knr4/Smi1-like_sf"/>
</dbReference>
<reference evidence="1 2" key="1">
    <citation type="submission" date="2022-06" db="EMBL/GenBank/DDBJ databases">
        <title>Whole genome sequence of Streptomyces griseoincarnatus RB7AG.</title>
        <authorList>
            <person name="Ray L."/>
            <person name="Behera S."/>
            <person name="Panda A.N."/>
        </authorList>
    </citation>
    <scope>NUCLEOTIDE SEQUENCE [LARGE SCALE GENOMIC DNA]</scope>
    <source>
        <strain evidence="1 2">RB7AG</strain>
    </source>
</reference>
<comment type="caution">
    <text evidence="1">The sequence shown here is derived from an EMBL/GenBank/DDBJ whole genome shotgun (WGS) entry which is preliminary data.</text>
</comment>
<accession>A0ABT0VWT1</accession>
<dbReference type="RefSeq" id="WP_251099089.1">
    <property type="nucleotide sequence ID" value="NZ_JAMQBH010000010.1"/>
</dbReference>
<protein>
    <submittedName>
        <fullName evidence="1">SMI1/KNR4 family protein</fullName>
    </submittedName>
</protein>
<sequence>MLMLTDLERVLPRLREHRIAGGRGIDWVSIESDLGTRLPSDFIELAEAYPRFSLDDFLSVHIPEPGGERFFTAGVRETLDELADLRDSGMSHEHVPYPEPGGLFPWGDSAEGDTFYWRTTGGHPDAWTILVSGHNDDWCAYQGTVTEYLAGLLAGTVSPDGLPPDFPREAPTLDFD</sequence>
<dbReference type="EMBL" id="JAMQBH010000010">
    <property type="protein sequence ID" value="MCM2515616.1"/>
    <property type="molecule type" value="Genomic_DNA"/>
</dbReference>
<dbReference type="Proteomes" id="UP001523263">
    <property type="component" value="Unassembled WGS sequence"/>
</dbReference>
<dbReference type="SUPFAM" id="SSF160631">
    <property type="entry name" value="SMI1/KNR4-like"/>
    <property type="match status" value="1"/>
</dbReference>